<keyword evidence="12" id="KW-1185">Reference proteome</keyword>
<protein>
    <submittedName>
        <fullName evidence="11">Colicin uptake protein TolQ</fullName>
    </submittedName>
</protein>
<feature type="domain" description="MotA/TolQ/ExbB proton channel" evidence="10">
    <location>
        <begin position="80"/>
        <end position="198"/>
    </location>
</feature>
<evidence type="ECO:0000313" key="12">
    <source>
        <dbReference type="Proteomes" id="UP000077245"/>
    </source>
</evidence>
<dbReference type="PATRIC" id="fig|49547.3.peg.1470"/>
<evidence type="ECO:0000256" key="4">
    <source>
        <dbReference type="ARBA" id="ARBA00022692"/>
    </source>
</evidence>
<comment type="similarity">
    <text evidence="8">Belongs to the exbB/tolQ family.</text>
</comment>
<evidence type="ECO:0000256" key="8">
    <source>
        <dbReference type="RuleBase" id="RU004057"/>
    </source>
</evidence>
<keyword evidence="4 9" id="KW-0812">Transmembrane</keyword>
<dbReference type="PANTHER" id="PTHR30625:SF15">
    <property type="entry name" value="BIOPOLYMER TRANSPORT PROTEIN EXBB"/>
    <property type="match status" value="1"/>
</dbReference>
<dbReference type="STRING" id="49547.MBCUR_13760"/>
<dbReference type="Proteomes" id="UP000077245">
    <property type="component" value="Unassembled WGS sequence"/>
</dbReference>
<keyword evidence="3" id="KW-1003">Cell membrane</keyword>
<evidence type="ECO:0000256" key="6">
    <source>
        <dbReference type="ARBA" id="ARBA00022989"/>
    </source>
</evidence>
<keyword evidence="7 9" id="KW-0472">Membrane</keyword>
<dbReference type="EMBL" id="LWMV01000184">
    <property type="protein sequence ID" value="KZX11559.1"/>
    <property type="molecule type" value="Genomic_DNA"/>
</dbReference>
<evidence type="ECO:0000256" key="5">
    <source>
        <dbReference type="ARBA" id="ARBA00022927"/>
    </source>
</evidence>
<keyword evidence="5 8" id="KW-0653">Protein transport</keyword>
<dbReference type="GO" id="GO:0017038">
    <property type="term" value="P:protein import"/>
    <property type="evidence" value="ECO:0007669"/>
    <property type="project" value="TreeGrafter"/>
</dbReference>
<dbReference type="OrthoDB" id="81207at2157"/>
<evidence type="ECO:0000313" key="11">
    <source>
        <dbReference type="EMBL" id="KZX11559.1"/>
    </source>
</evidence>
<dbReference type="RefSeq" id="WP_067091910.1">
    <property type="nucleotide sequence ID" value="NZ_LWMV01000184.1"/>
</dbReference>
<accession>A0A166A4M8</accession>
<keyword evidence="2 8" id="KW-0813">Transport</keyword>
<comment type="caution">
    <text evidence="11">The sequence shown here is derived from an EMBL/GenBank/DDBJ whole genome shotgun (WGS) entry which is preliminary data.</text>
</comment>
<dbReference type="InterPro" id="IPR050790">
    <property type="entry name" value="ExbB/TolQ_transport"/>
</dbReference>
<evidence type="ECO:0000256" key="7">
    <source>
        <dbReference type="ARBA" id="ARBA00023136"/>
    </source>
</evidence>
<organism evidence="11 12">
    <name type="scientific">Methanobrevibacter curvatus</name>
    <dbReference type="NCBI Taxonomy" id="49547"/>
    <lineage>
        <taxon>Archaea</taxon>
        <taxon>Methanobacteriati</taxon>
        <taxon>Methanobacteriota</taxon>
        <taxon>Methanomada group</taxon>
        <taxon>Methanobacteria</taxon>
        <taxon>Methanobacteriales</taxon>
        <taxon>Methanobacteriaceae</taxon>
        <taxon>Methanobrevibacter</taxon>
    </lineage>
</organism>
<dbReference type="AlphaFoldDB" id="A0A166A4M8"/>
<feature type="transmembrane region" description="Helical" evidence="9">
    <location>
        <begin position="16"/>
        <end position="37"/>
    </location>
</feature>
<comment type="subcellular location">
    <subcellularLocation>
        <location evidence="1">Cell membrane</location>
        <topology evidence="1">Multi-pass membrane protein</topology>
    </subcellularLocation>
    <subcellularLocation>
        <location evidence="8">Membrane</location>
        <topology evidence="8">Multi-pass membrane protein</topology>
    </subcellularLocation>
</comment>
<keyword evidence="6 9" id="KW-1133">Transmembrane helix</keyword>
<dbReference type="Pfam" id="PF01618">
    <property type="entry name" value="MotA_ExbB"/>
    <property type="match status" value="1"/>
</dbReference>
<dbReference type="GO" id="GO:0005886">
    <property type="term" value="C:plasma membrane"/>
    <property type="evidence" value="ECO:0007669"/>
    <property type="project" value="UniProtKB-SubCell"/>
</dbReference>
<evidence type="ECO:0000256" key="1">
    <source>
        <dbReference type="ARBA" id="ARBA00004651"/>
    </source>
</evidence>
<name>A0A166A4M8_9EURY</name>
<feature type="transmembrane region" description="Helical" evidence="9">
    <location>
        <begin position="161"/>
        <end position="186"/>
    </location>
</feature>
<evidence type="ECO:0000259" key="10">
    <source>
        <dbReference type="Pfam" id="PF01618"/>
    </source>
</evidence>
<dbReference type="PANTHER" id="PTHR30625">
    <property type="entry name" value="PROTEIN TOLQ"/>
    <property type="match status" value="1"/>
</dbReference>
<evidence type="ECO:0000256" key="2">
    <source>
        <dbReference type="ARBA" id="ARBA00022448"/>
    </source>
</evidence>
<evidence type="ECO:0000256" key="9">
    <source>
        <dbReference type="SAM" id="Phobius"/>
    </source>
</evidence>
<sequence>MIVEAIMSGVTTIVEMFRSGGIITYIITLIGIYGILISTQKIRYLRKINKGDITEVMDIVVVSMEKGGAIQALKDISSIKNPVSKIIAEALKIGYKNKVEVEEGMEQVFIVELSKMTNGLNTLKTIIELAPFLGLIGTVIGIWMTFKTLGVQTNAVVMAEGIYIALITTIVGLAVAIILLPLHTYIKTLIDDEMDKIELANKMTNWGYGVAKIKVKDNVSCAIEALQEANGIVNTRKVTDEEANIQVSFKPSMLEKSLNNIILEKCNTKSEIVESILKQ</sequence>
<feature type="transmembrane region" description="Helical" evidence="9">
    <location>
        <begin position="125"/>
        <end position="146"/>
    </location>
</feature>
<dbReference type="InterPro" id="IPR002898">
    <property type="entry name" value="MotA_ExbB_proton_chnl"/>
</dbReference>
<gene>
    <name evidence="11" type="ORF">MBCUR_13760</name>
</gene>
<evidence type="ECO:0000256" key="3">
    <source>
        <dbReference type="ARBA" id="ARBA00022475"/>
    </source>
</evidence>
<proteinExistence type="inferred from homology"/>
<reference evidence="11 12" key="1">
    <citation type="submission" date="2016-04" db="EMBL/GenBank/DDBJ databases">
        <title>Genome sequence of Methanobrevibacter curvatus DSM 11111.</title>
        <authorList>
            <person name="Poehlein A."/>
            <person name="Seedorf H."/>
            <person name="Daniel R."/>
        </authorList>
    </citation>
    <scope>NUCLEOTIDE SEQUENCE [LARGE SCALE GENOMIC DNA]</scope>
    <source>
        <strain evidence="11 12">DSM 11111</strain>
    </source>
</reference>